<dbReference type="KEGG" id="cco:CCC13826_1686"/>
<name>A7ZGH6_CAMC1</name>
<dbReference type="EMBL" id="CP000793">
    <property type="protein sequence ID" value="EAT97896.2"/>
    <property type="molecule type" value="Genomic_DNA"/>
</dbReference>
<proteinExistence type="predicted"/>
<dbReference type="HOGENOM" id="CLU_3325820_0_0_7"/>
<accession>A7ZGH6</accession>
<protein>
    <submittedName>
        <fullName evidence="1">Uncharacterized protein</fullName>
    </submittedName>
</protein>
<keyword evidence="1" id="KW-0614">Plasmid</keyword>
<organism evidence="1 2">
    <name type="scientific">Campylobacter concisus (strain 13826)</name>
    <dbReference type="NCBI Taxonomy" id="360104"/>
    <lineage>
        <taxon>Bacteria</taxon>
        <taxon>Pseudomonadati</taxon>
        <taxon>Campylobacterota</taxon>
        <taxon>Epsilonproteobacteria</taxon>
        <taxon>Campylobacterales</taxon>
        <taxon>Campylobacteraceae</taxon>
        <taxon>Campylobacter</taxon>
    </lineage>
</organism>
<gene>
    <name evidence="1" type="ORF">CCC13826_1686</name>
</gene>
<evidence type="ECO:0000313" key="1">
    <source>
        <dbReference type="EMBL" id="EAT97896.2"/>
    </source>
</evidence>
<reference evidence="2" key="1">
    <citation type="submission" date="2007-10" db="EMBL/GenBank/DDBJ databases">
        <title>Genome sequence of Campylobacter concisus 13826 isolated from human feces.</title>
        <authorList>
            <person name="Fouts D.E."/>
            <person name="Mongodin E.F."/>
            <person name="Puiu D."/>
            <person name="Sebastian Y."/>
            <person name="Miller W.G."/>
            <person name="Mandrell R.E."/>
            <person name="On S."/>
            <person name="Nelson K.E."/>
        </authorList>
    </citation>
    <scope>NUCLEOTIDE SEQUENCE [LARGE SCALE GENOMIC DNA]</scope>
    <source>
        <strain evidence="2">13826</strain>
        <plasmid evidence="2">Plasmid pCCON31</plasmid>
    </source>
</reference>
<sequence>MELAMSLKKNMQALMKIQKMIVFLYYKKIFNLKVNNIS</sequence>
<dbReference type="AlphaFoldDB" id="A7ZGH6"/>
<dbReference type="Proteomes" id="UP000001121">
    <property type="component" value="Plasmid pCCON31"/>
</dbReference>
<geneLocation type="plasmid" evidence="1 2">
    <name>pCCON31</name>
</geneLocation>
<evidence type="ECO:0000313" key="2">
    <source>
        <dbReference type="Proteomes" id="UP000001121"/>
    </source>
</evidence>